<dbReference type="Gene3D" id="3.90.550.10">
    <property type="entry name" value="Spore Coat Polysaccharide Biosynthesis Protein SpsA, Chain A"/>
    <property type="match status" value="1"/>
</dbReference>
<dbReference type="PANTHER" id="PTHR43179:SF12">
    <property type="entry name" value="GALACTOFURANOSYLTRANSFERASE GLFT2"/>
    <property type="match status" value="1"/>
</dbReference>
<dbReference type="GO" id="GO:0016757">
    <property type="term" value="F:glycosyltransferase activity"/>
    <property type="evidence" value="ECO:0007669"/>
    <property type="project" value="UniProtKB-KW"/>
</dbReference>
<evidence type="ECO:0000313" key="6">
    <source>
        <dbReference type="EMBL" id="MBD2860869.1"/>
    </source>
</evidence>
<comment type="caution">
    <text evidence="6">The sequence shown here is derived from an EMBL/GenBank/DDBJ whole genome shotgun (WGS) entry which is preliminary data.</text>
</comment>
<evidence type="ECO:0000256" key="3">
    <source>
        <dbReference type="ARBA" id="ARBA00022676"/>
    </source>
</evidence>
<proteinExistence type="inferred from homology"/>
<dbReference type="CDD" id="cd04186">
    <property type="entry name" value="GT_2_like_c"/>
    <property type="match status" value="1"/>
</dbReference>
<keyword evidence="3" id="KW-0328">Glycosyltransferase</keyword>
<dbReference type="EMBL" id="JACXJA010000003">
    <property type="protein sequence ID" value="MBD2860869.1"/>
    <property type="molecule type" value="Genomic_DNA"/>
</dbReference>
<sequence length="440" mass="48933">MNAVYDNAYNTGYNSGHSHGYSLGFQKGSDAFAAGFEGTSIVIPTYNQHKYVAECIESIGAYTPEPHEIIIIDNGSTDGTADYLRSLKRGTVRYKIFDRNLGFAGGVNQGLMMARGSTIMFLNNDTIVTRGWLFNLLACLHGSGRYGLVGPVTNYISGEQLIETSYGSIEEMHRFAATINRSDRAMWTATGRLTGFCVLMRRDVFQRLGYLDEGFEIGNCEDDDYGYRCRLMGLGLVIARDTFIHHVGSTTIKTLTPEQFDEVYGRNLAFYSDKWGETHSLLNETSGHWSDKLLGMKDFYPSHVTVRGAGPAAYWIENGLRRPLERSEGADATRVSQIDLRNWPMGEVISLQEWQAKLAKLQSAVRKEGDPLHEGAVVQTPDGALHQHRSGALHRLITGWVTKVWNLDRYAVQALSESEALRFATGLPVIAPPVIRADNL</sequence>
<evidence type="ECO:0000259" key="5">
    <source>
        <dbReference type="Pfam" id="PF00535"/>
    </source>
</evidence>
<dbReference type="SUPFAM" id="SSF53448">
    <property type="entry name" value="Nucleotide-diphospho-sugar transferases"/>
    <property type="match status" value="1"/>
</dbReference>
<gene>
    <name evidence="6" type="ORF">IDH45_02570</name>
</gene>
<comment type="similarity">
    <text evidence="2">Belongs to the glycosyltransferase 2 family.</text>
</comment>
<evidence type="ECO:0000256" key="1">
    <source>
        <dbReference type="ARBA" id="ARBA00004776"/>
    </source>
</evidence>
<dbReference type="Proteomes" id="UP000639396">
    <property type="component" value="Unassembled WGS sequence"/>
</dbReference>
<keyword evidence="7" id="KW-1185">Reference proteome</keyword>
<evidence type="ECO:0000256" key="2">
    <source>
        <dbReference type="ARBA" id="ARBA00006739"/>
    </source>
</evidence>
<organism evidence="6 7">
    <name type="scientific">Paenibacillus oceani</name>
    <dbReference type="NCBI Taxonomy" id="2772510"/>
    <lineage>
        <taxon>Bacteria</taxon>
        <taxon>Bacillati</taxon>
        <taxon>Bacillota</taxon>
        <taxon>Bacilli</taxon>
        <taxon>Bacillales</taxon>
        <taxon>Paenibacillaceae</taxon>
        <taxon>Paenibacillus</taxon>
    </lineage>
</organism>
<dbReference type="InterPro" id="IPR029044">
    <property type="entry name" value="Nucleotide-diphossugar_trans"/>
</dbReference>
<comment type="pathway">
    <text evidence="1">Cell wall biogenesis; cell wall polysaccharide biosynthesis.</text>
</comment>
<keyword evidence="4" id="KW-0808">Transferase</keyword>
<dbReference type="InterPro" id="IPR001173">
    <property type="entry name" value="Glyco_trans_2-like"/>
</dbReference>
<reference evidence="6" key="1">
    <citation type="submission" date="2020-09" db="EMBL/GenBank/DDBJ databases">
        <title>A novel bacterium of genus Paenibacillus, isolated from South China Sea.</title>
        <authorList>
            <person name="Huang H."/>
            <person name="Mo K."/>
            <person name="Hu Y."/>
        </authorList>
    </citation>
    <scope>NUCLEOTIDE SEQUENCE</scope>
    <source>
        <strain evidence="6">IB182363</strain>
    </source>
</reference>
<dbReference type="PANTHER" id="PTHR43179">
    <property type="entry name" value="RHAMNOSYLTRANSFERASE WBBL"/>
    <property type="match status" value="1"/>
</dbReference>
<accession>A0A927GYW5</accession>
<evidence type="ECO:0000313" key="7">
    <source>
        <dbReference type="Proteomes" id="UP000639396"/>
    </source>
</evidence>
<protein>
    <submittedName>
        <fullName evidence="6">Glycosyltransferase family 2 protein</fullName>
    </submittedName>
</protein>
<name>A0A927GYW5_9BACL</name>
<dbReference type="Pfam" id="PF00535">
    <property type="entry name" value="Glycos_transf_2"/>
    <property type="match status" value="1"/>
</dbReference>
<feature type="domain" description="Glycosyltransferase 2-like" evidence="5">
    <location>
        <begin position="40"/>
        <end position="208"/>
    </location>
</feature>
<evidence type="ECO:0000256" key="4">
    <source>
        <dbReference type="ARBA" id="ARBA00022679"/>
    </source>
</evidence>
<dbReference type="AlphaFoldDB" id="A0A927GYW5"/>